<dbReference type="RefSeq" id="WP_092342110.1">
    <property type="nucleotide sequence ID" value="NZ_FLSL01000086.1"/>
</dbReference>
<evidence type="ECO:0000259" key="3">
    <source>
        <dbReference type="PROSITE" id="PS51831"/>
    </source>
</evidence>
<dbReference type="FunFam" id="3.10.20.30:FF:000002">
    <property type="entry name" value="GTP pyrophosphokinase (RelA/SpoT)"/>
    <property type="match status" value="1"/>
</dbReference>
<gene>
    <name evidence="5" type="ORF">Ark11_0422</name>
</gene>
<dbReference type="PROSITE" id="PS51880">
    <property type="entry name" value="TGS"/>
    <property type="match status" value="1"/>
</dbReference>
<dbReference type="InterPro" id="IPR043519">
    <property type="entry name" value="NT_sf"/>
</dbReference>
<dbReference type="GO" id="GO:0015949">
    <property type="term" value="P:nucleobase-containing small molecule interconversion"/>
    <property type="evidence" value="ECO:0007669"/>
    <property type="project" value="UniProtKB-ARBA"/>
</dbReference>
<comment type="similarity">
    <text evidence="1">Belongs to the relA/spoT family.</text>
</comment>
<dbReference type="InterPro" id="IPR004095">
    <property type="entry name" value="TGS"/>
</dbReference>
<dbReference type="InterPro" id="IPR003607">
    <property type="entry name" value="HD/PDEase_dom"/>
</dbReference>
<dbReference type="GO" id="GO:0008893">
    <property type="term" value="F:guanosine-3',5'-bis(diphosphate) 3'-diphosphatase activity"/>
    <property type="evidence" value="ECO:0007669"/>
    <property type="project" value="TreeGrafter"/>
</dbReference>
<dbReference type="SUPFAM" id="SSF81271">
    <property type="entry name" value="TGS-like"/>
    <property type="match status" value="1"/>
</dbReference>
<dbReference type="Gene3D" id="3.30.70.260">
    <property type="match status" value="1"/>
</dbReference>
<evidence type="ECO:0000259" key="2">
    <source>
        <dbReference type="PROSITE" id="PS51671"/>
    </source>
</evidence>
<dbReference type="FunFam" id="1.10.3210.10:FF:000001">
    <property type="entry name" value="GTP pyrophosphokinase RelA"/>
    <property type="match status" value="1"/>
</dbReference>
<dbReference type="InterPro" id="IPR002912">
    <property type="entry name" value="ACT_dom"/>
</dbReference>
<protein>
    <submittedName>
        <fullName evidence="5">Guanosine-3',5'-bis pyrophosphate 3'-pyrophosphohydrolase</fullName>
    </submittedName>
</protein>
<dbReference type="Gene3D" id="3.30.460.10">
    <property type="entry name" value="Beta Polymerase, domain 2"/>
    <property type="match status" value="1"/>
</dbReference>
<dbReference type="PATRIC" id="fig|1561003.3.peg.439"/>
<dbReference type="PROSITE" id="PS51831">
    <property type="entry name" value="HD"/>
    <property type="match status" value="1"/>
</dbReference>
<dbReference type="FunFam" id="3.30.460.10:FF:000001">
    <property type="entry name" value="GTP pyrophosphokinase RelA"/>
    <property type="match status" value="1"/>
</dbReference>
<dbReference type="Pfam" id="PF13328">
    <property type="entry name" value="HD_4"/>
    <property type="match status" value="1"/>
</dbReference>
<evidence type="ECO:0000313" key="6">
    <source>
        <dbReference type="Proteomes" id="UP000198651"/>
    </source>
</evidence>
<organism evidence="5 6">
    <name type="scientific">Candidatus Ichthyocystis hellenicum</name>
    <dbReference type="NCBI Taxonomy" id="1561003"/>
    <lineage>
        <taxon>Bacteria</taxon>
        <taxon>Pseudomonadati</taxon>
        <taxon>Pseudomonadota</taxon>
        <taxon>Betaproteobacteria</taxon>
        <taxon>Burkholderiales</taxon>
        <taxon>Candidatus Ichthyocystis</taxon>
    </lineage>
</organism>
<name>A0A0S4M0E4_9BURK</name>
<dbReference type="InterPro" id="IPR007685">
    <property type="entry name" value="RelA_SpoT"/>
</dbReference>
<dbReference type="CDD" id="cd01668">
    <property type="entry name" value="TGS_RSH"/>
    <property type="match status" value="1"/>
</dbReference>
<comment type="function">
    <text evidence="1">In eubacteria ppGpp (guanosine 3'-diphosphate 5'-diphosphate) is a mediator of the stringent response that coordinates a variety of cellular activities in response to changes in nutritional abundance.</text>
</comment>
<dbReference type="Pfam" id="PF04607">
    <property type="entry name" value="RelA_SpoT"/>
    <property type="match status" value="1"/>
</dbReference>
<evidence type="ECO:0000256" key="1">
    <source>
        <dbReference type="RuleBase" id="RU003847"/>
    </source>
</evidence>
<dbReference type="SMART" id="SM00954">
    <property type="entry name" value="RelA_SpoT"/>
    <property type="match status" value="1"/>
</dbReference>
<dbReference type="Pfam" id="PF02824">
    <property type="entry name" value="TGS"/>
    <property type="match status" value="1"/>
</dbReference>
<dbReference type="Gene3D" id="3.10.20.30">
    <property type="match status" value="1"/>
</dbReference>
<dbReference type="GO" id="GO:0042594">
    <property type="term" value="P:response to starvation"/>
    <property type="evidence" value="ECO:0007669"/>
    <property type="project" value="TreeGrafter"/>
</dbReference>
<dbReference type="OrthoDB" id="9805041at2"/>
<dbReference type="Pfam" id="PF13291">
    <property type="entry name" value="ACT_4"/>
    <property type="match status" value="1"/>
</dbReference>
<dbReference type="GO" id="GO:0005886">
    <property type="term" value="C:plasma membrane"/>
    <property type="evidence" value="ECO:0007669"/>
    <property type="project" value="TreeGrafter"/>
</dbReference>
<dbReference type="GO" id="GO:0015969">
    <property type="term" value="P:guanosine tetraphosphate metabolic process"/>
    <property type="evidence" value="ECO:0007669"/>
    <property type="project" value="InterPro"/>
</dbReference>
<dbReference type="InterPro" id="IPR004811">
    <property type="entry name" value="RelA/Spo_fam"/>
</dbReference>
<evidence type="ECO:0000259" key="4">
    <source>
        <dbReference type="PROSITE" id="PS51880"/>
    </source>
</evidence>
<dbReference type="InterPro" id="IPR006674">
    <property type="entry name" value="HD_domain"/>
</dbReference>
<dbReference type="CDD" id="cd00077">
    <property type="entry name" value="HDc"/>
    <property type="match status" value="1"/>
</dbReference>
<sequence length="722" mass="81369">MAKKNHTGNGRFGSNPDMMFRNLSKELSEYLGKEEISFVYKAFRCSYDAHQGQKRKSGEPYVTHPVAVAEVLCRWRLDHQAIAAAILHDVIEDTGATFEQIRSLFGLSVAELVDGVSKITRITIATKDKRAENFGKMLLAMARDMRVIMIKLADRLHNMRTLSAMPLVKRKSIAKETMEIYAPIAHRLGLNDVFQELQTLSFQFLYPWRFNIIRTAVDISMSDQNKIIESMVSKITEQLNKSKIFHIVTGREKNPYSIYNKMKLNKLSFSQVTDIFGIRIIVQTVRDCYLCLGEVHNIFRPFPGQFKDYIALPKNNGYQSLHTSVMGPHGNQVEIQIRTQDMQNVAESGLAAHWLYKSNPIELTELQKNTHIWLQSLLEIQRSSNSAQEFLEYVKIDLFPDEVYVFTPRGEIKTLPKGATAIDFAYNIHTNVGHKAIGCKINGLSGSLKTELKSGDMIEVILGDTSNPKISWLNYVRSARARLSIRNFLRTRQYDESIALGERLLARSLSSLGISLSKNITDKHWENYFKRSGYTSKESAFADLGLGKSAATIVARSLVEEEIIDKNSPPEHPTLPYSGDIAIRTADCCRPIPGDTIVGIVGNDKGLTIHTCDCTVARKQISNKCAQTIDIEWGNTKHKMFSTSIAVLIENRRGVLGKLTSKIAETGSDISSVVMEDAGDNNATIHLSLSVYDRKHLAAIFRKVRIIPESTKVWRTTQSERK</sequence>
<dbReference type="Gene3D" id="1.10.3210.10">
    <property type="entry name" value="Hypothetical protein af1432"/>
    <property type="match status" value="1"/>
</dbReference>
<dbReference type="Proteomes" id="UP000198651">
    <property type="component" value="Chromosome I"/>
</dbReference>
<dbReference type="InterPro" id="IPR045865">
    <property type="entry name" value="ACT-like_dom_sf"/>
</dbReference>
<dbReference type="SMART" id="SM00471">
    <property type="entry name" value="HDc"/>
    <property type="match status" value="1"/>
</dbReference>
<feature type="domain" description="TGS" evidence="4">
    <location>
        <begin position="401"/>
        <end position="462"/>
    </location>
</feature>
<dbReference type="NCBIfam" id="TIGR00691">
    <property type="entry name" value="spoT_relA"/>
    <property type="match status" value="1"/>
</dbReference>
<evidence type="ECO:0000313" key="5">
    <source>
        <dbReference type="EMBL" id="CUT17271.1"/>
    </source>
</evidence>
<dbReference type="InterPro" id="IPR012676">
    <property type="entry name" value="TGS-like"/>
</dbReference>
<feature type="domain" description="ACT" evidence="2">
    <location>
        <begin position="644"/>
        <end position="718"/>
    </location>
</feature>
<dbReference type="EMBL" id="LN906597">
    <property type="protein sequence ID" value="CUT17271.1"/>
    <property type="molecule type" value="Genomic_DNA"/>
</dbReference>
<dbReference type="SUPFAM" id="SSF109604">
    <property type="entry name" value="HD-domain/PDEase-like"/>
    <property type="match status" value="1"/>
</dbReference>
<dbReference type="PANTHER" id="PTHR21262">
    <property type="entry name" value="GUANOSINE-3',5'-BIS DIPHOSPHATE 3'-PYROPHOSPHOHYDROLASE"/>
    <property type="match status" value="1"/>
</dbReference>
<dbReference type="AlphaFoldDB" id="A0A0S4M0E4"/>
<dbReference type="SUPFAM" id="SSF81301">
    <property type="entry name" value="Nucleotidyltransferase"/>
    <property type="match status" value="1"/>
</dbReference>
<dbReference type="PROSITE" id="PS51671">
    <property type="entry name" value="ACT"/>
    <property type="match status" value="1"/>
</dbReference>
<dbReference type="CDD" id="cd04876">
    <property type="entry name" value="ACT_RelA-SpoT"/>
    <property type="match status" value="1"/>
</dbReference>
<accession>A0A0S4M0E4</accession>
<dbReference type="CDD" id="cd05399">
    <property type="entry name" value="NT_Rel-Spo_like"/>
    <property type="match status" value="1"/>
</dbReference>
<dbReference type="InterPro" id="IPR012675">
    <property type="entry name" value="Beta-grasp_dom_sf"/>
</dbReference>
<dbReference type="PANTHER" id="PTHR21262:SF36">
    <property type="entry name" value="BIFUNCTIONAL (P)PPGPP SYNTHASE_HYDROLASE SPOT"/>
    <property type="match status" value="1"/>
</dbReference>
<keyword evidence="5" id="KW-0378">Hydrolase</keyword>
<proteinExistence type="inferred from homology"/>
<dbReference type="SUPFAM" id="SSF55021">
    <property type="entry name" value="ACT-like"/>
    <property type="match status" value="1"/>
</dbReference>
<reference evidence="6" key="1">
    <citation type="submission" date="2015-11" db="EMBL/GenBank/DDBJ databases">
        <authorList>
            <person name="Seth-Smith H.M.B."/>
        </authorList>
    </citation>
    <scope>NUCLEOTIDE SEQUENCE [LARGE SCALE GENOMIC DNA]</scope>
    <source>
        <strain evidence="6">2013Ark11</strain>
    </source>
</reference>
<dbReference type="InterPro" id="IPR033655">
    <property type="entry name" value="TGS_RelA/SpoT"/>
</dbReference>
<dbReference type="STRING" id="1561003.Ark11_0422"/>
<feature type="domain" description="HD" evidence="3">
    <location>
        <begin position="61"/>
        <end position="159"/>
    </location>
</feature>
<dbReference type="GO" id="GO:0008728">
    <property type="term" value="F:GTP diphosphokinase activity"/>
    <property type="evidence" value="ECO:0007669"/>
    <property type="project" value="TreeGrafter"/>
</dbReference>
<keyword evidence="6" id="KW-1185">Reference proteome</keyword>